<reference evidence="8 9" key="2">
    <citation type="journal article" date="2015" name="Syst. Appl. Microbiol.">
        <title>Nitrincola nitratireducens sp. nov. isolated from a haloalkaline crater lake.</title>
        <authorList>
            <person name="Singh A."/>
            <person name="Vaidya B."/>
            <person name="Tanuku N.R."/>
            <person name="Pinnaka A.K."/>
        </authorList>
    </citation>
    <scope>NUCLEOTIDE SEQUENCE [LARGE SCALE GENOMIC DNA]</scope>
    <source>
        <strain evidence="8 9">AK23</strain>
    </source>
</reference>
<accession>W9V2Q9</accession>
<comment type="caution">
    <text evidence="8">The sequence shown here is derived from an EMBL/GenBank/DDBJ whole genome shotgun (WGS) entry which is preliminary data.</text>
</comment>
<dbReference type="PATRIC" id="fig|1229521.3.peg.2764"/>
<gene>
    <name evidence="8" type="ORF">D791_02735</name>
</gene>
<evidence type="ECO:0000256" key="6">
    <source>
        <dbReference type="SAM" id="Phobius"/>
    </source>
</evidence>
<dbReference type="RefSeq" id="WP_337588646.1">
    <property type="nucleotide sequence ID" value="NZ_AONB01000014.1"/>
</dbReference>
<feature type="transmembrane region" description="Helical" evidence="6">
    <location>
        <begin position="59"/>
        <end position="92"/>
    </location>
</feature>
<dbReference type="Pfam" id="PF02687">
    <property type="entry name" value="FtsX"/>
    <property type="match status" value="1"/>
</dbReference>
<dbReference type="STRING" id="1229521.D791_02735"/>
<evidence type="ECO:0000256" key="5">
    <source>
        <dbReference type="ARBA" id="ARBA00023136"/>
    </source>
</evidence>
<name>W9V2Q9_9GAMM</name>
<dbReference type="PANTHER" id="PTHR43738:SF2">
    <property type="entry name" value="ABC TRANSPORTER PERMEASE"/>
    <property type="match status" value="1"/>
</dbReference>
<keyword evidence="3 6" id="KW-0812">Transmembrane</keyword>
<dbReference type="GO" id="GO:0005886">
    <property type="term" value="C:plasma membrane"/>
    <property type="evidence" value="ECO:0007669"/>
    <property type="project" value="UniProtKB-SubCell"/>
</dbReference>
<proteinExistence type="predicted"/>
<evidence type="ECO:0000259" key="7">
    <source>
        <dbReference type="Pfam" id="PF02687"/>
    </source>
</evidence>
<feature type="transmembrane region" description="Helical" evidence="6">
    <location>
        <begin position="15"/>
        <end position="38"/>
    </location>
</feature>
<dbReference type="EMBL" id="AONB01000014">
    <property type="protein sequence ID" value="EXJ10407.1"/>
    <property type="molecule type" value="Genomic_DNA"/>
</dbReference>
<evidence type="ECO:0000256" key="4">
    <source>
        <dbReference type="ARBA" id="ARBA00022989"/>
    </source>
</evidence>
<keyword evidence="9" id="KW-1185">Reference proteome</keyword>
<sequence length="144" mass="15920">MQELWQVLSIAEKSLLIVSACVIFASLTGMLGILLTSLNERRRELAILRAVGAGPLRIMALLLSESVFLTLLASVLGVGMMYLLVFCFQDWIALEYGVFLTLNGLTPDQFRLLLWIQLAGLITGLIPAIKAYYYTLIDGLTPKI</sequence>
<organism evidence="8 9">
    <name type="scientific">Nitrincola nitratireducens</name>
    <dbReference type="NCBI Taxonomy" id="1229521"/>
    <lineage>
        <taxon>Bacteria</taxon>
        <taxon>Pseudomonadati</taxon>
        <taxon>Pseudomonadota</taxon>
        <taxon>Gammaproteobacteria</taxon>
        <taxon>Oceanospirillales</taxon>
        <taxon>Oceanospirillaceae</taxon>
        <taxon>Nitrincola</taxon>
    </lineage>
</organism>
<dbReference type="InterPro" id="IPR003838">
    <property type="entry name" value="ABC3_permease_C"/>
</dbReference>
<dbReference type="InterPro" id="IPR051125">
    <property type="entry name" value="ABC-4/HrtB_transporter"/>
</dbReference>
<evidence type="ECO:0000256" key="3">
    <source>
        <dbReference type="ARBA" id="ARBA00022692"/>
    </source>
</evidence>
<comment type="subcellular location">
    <subcellularLocation>
        <location evidence="1">Cell membrane</location>
        <topology evidence="1">Multi-pass membrane protein</topology>
    </subcellularLocation>
</comment>
<evidence type="ECO:0000256" key="1">
    <source>
        <dbReference type="ARBA" id="ARBA00004651"/>
    </source>
</evidence>
<keyword evidence="4 6" id="KW-1133">Transmembrane helix</keyword>
<keyword evidence="2" id="KW-1003">Cell membrane</keyword>
<feature type="transmembrane region" description="Helical" evidence="6">
    <location>
        <begin position="112"/>
        <end position="133"/>
    </location>
</feature>
<dbReference type="AlphaFoldDB" id="W9V2Q9"/>
<dbReference type="Proteomes" id="UP000019464">
    <property type="component" value="Unassembled WGS sequence"/>
</dbReference>
<feature type="domain" description="ABC3 transporter permease C-terminal" evidence="7">
    <location>
        <begin position="17"/>
        <end position="132"/>
    </location>
</feature>
<evidence type="ECO:0000313" key="8">
    <source>
        <dbReference type="EMBL" id="EXJ10407.1"/>
    </source>
</evidence>
<evidence type="ECO:0000313" key="9">
    <source>
        <dbReference type="Proteomes" id="UP000019464"/>
    </source>
</evidence>
<keyword evidence="5 6" id="KW-0472">Membrane</keyword>
<dbReference type="PANTHER" id="PTHR43738">
    <property type="entry name" value="ABC TRANSPORTER, MEMBRANE PROTEIN"/>
    <property type="match status" value="1"/>
</dbReference>
<reference evidence="9" key="1">
    <citation type="submission" date="2012-11" db="EMBL/GenBank/DDBJ databases">
        <authorList>
            <person name="Singh A."/>
            <person name="Pinnaka A.K."/>
            <person name="Vaidya B."/>
        </authorList>
    </citation>
    <scope>NUCLEOTIDE SEQUENCE [LARGE SCALE GENOMIC DNA]</scope>
    <source>
        <strain evidence="9">AK23</strain>
    </source>
</reference>
<evidence type="ECO:0000256" key="2">
    <source>
        <dbReference type="ARBA" id="ARBA00022475"/>
    </source>
</evidence>
<protein>
    <submittedName>
        <fullName evidence="8">Acidobacterial duplicated orphan permease</fullName>
    </submittedName>
</protein>